<dbReference type="EMBL" id="CAVMJV010000022">
    <property type="protein sequence ID" value="CAK5071591.1"/>
    <property type="molecule type" value="Genomic_DNA"/>
</dbReference>
<keyword evidence="2" id="KW-1185">Reference proteome</keyword>
<evidence type="ECO:0000313" key="1">
    <source>
        <dbReference type="EMBL" id="CAK5071591.1"/>
    </source>
</evidence>
<accession>A0ACB0Z0J2</accession>
<protein>
    <submittedName>
        <fullName evidence="1">Uncharacterized protein</fullName>
    </submittedName>
</protein>
<dbReference type="Proteomes" id="UP001497535">
    <property type="component" value="Unassembled WGS sequence"/>
</dbReference>
<proteinExistence type="predicted"/>
<comment type="caution">
    <text evidence="1">The sequence shown here is derived from an EMBL/GenBank/DDBJ whole genome shotgun (WGS) entry which is preliminary data.</text>
</comment>
<organism evidence="1 2">
    <name type="scientific">Meloidogyne enterolobii</name>
    <name type="common">Root-knot nematode worm</name>
    <name type="synonym">Meloidogyne mayaguensis</name>
    <dbReference type="NCBI Taxonomy" id="390850"/>
    <lineage>
        <taxon>Eukaryota</taxon>
        <taxon>Metazoa</taxon>
        <taxon>Ecdysozoa</taxon>
        <taxon>Nematoda</taxon>
        <taxon>Chromadorea</taxon>
        <taxon>Rhabditida</taxon>
        <taxon>Tylenchina</taxon>
        <taxon>Tylenchomorpha</taxon>
        <taxon>Tylenchoidea</taxon>
        <taxon>Meloidogynidae</taxon>
        <taxon>Meloidogyninae</taxon>
        <taxon>Meloidogyne</taxon>
    </lineage>
</organism>
<gene>
    <name evidence="1" type="ORF">MENTE1834_LOCUS18943</name>
</gene>
<evidence type="ECO:0000313" key="2">
    <source>
        <dbReference type="Proteomes" id="UP001497535"/>
    </source>
</evidence>
<sequence length="144" mass="16830">MAIYQNYEKRLCHQNPFDLTSKTLQFQFSPFSYSNFNKKIFLFKIFKGVETIALESMLGLLQDILAQCQPNPQNVLLQLGLQFQLQQCWLSACKTENEFLLASASILRDKLRPICEPIVRNHYPKLIEKGDFLSEIILKFRSFC</sequence>
<name>A0ACB0Z0J2_MELEN</name>
<reference evidence="1" key="1">
    <citation type="submission" date="2023-11" db="EMBL/GenBank/DDBJ databases">
        <authorList>
            <person name="Poullet M."/>
        </authorList>
    </citation>
    <scope>NUCLEOTIDE SEQUENCE</scope>
    <source>
        <strain evidence="1">E1834</strain>
    </source>
</reference>